<sequence length="32" mass="3624">MSKFSKKFKMNGKKTFQTGNDVIVSTNEVNSQ</sequence>
<proteinExistence type="predicted"/>
<protein>
    <submittedName>
        <fullName evidence="1">Uncharacterized protein</fullName>
    </submittedName>
</protein>
<accession>A0A0E9VT61</accession>
<name>A0A0E9VT61_ANGAN</name>
<reference evidence="1" key="1">
    <citation type="submission" date="2014-11" db="EMBL/GenBank/DDBJ databases">
        <authorList>
            <person name="Amaro Gonzalez C."/>
        </authorList>
    </citation>
    <scope>NUCLEOTIDE SEQUENCE</scope>
</reference>
<dbReference type="EMBL" id="GBXM01027308">
    <property type="protein sequence ID" value="JAH81269.1"/>
    <property type="molecule type" value="Transcribed_RNA"/>
</dbReference>
<reference evidence="1" key="2">
    <citation type="journal article" date="2015" name="Fish Shellfish Immunol.">
        <title>Early steps in the European eel (Anguilla anguilla)-Vibrio vulnificus interaction in the gills: Role of the RtxA13 toxin.</title>
        <authorList>
            <person name="Callol A."/>
            <person name="Pajuelo D."/>
            <person name="Ebbesson L."/>
            <person name="Teles M."/>
            <person name="MacKenzie S."/>
            <person name="Amaro C."/>
        </authorList>
    </citation>
    <scope>NUCLEOTIDE SEQUENCE</scope>
</reference>
<evidence type="ECO:0000313" key="1">
    <source>
        <dbReference type="EMBL" id="JAH81269.1"/>
    </source>
</evidence>
<dbReference type="AlphaFoldDB" id="A0A0E9VT61"/>
<organism evidence="1">
    <name type="scientific">Anguilla anguilla</name>
    <name type="common">European freshwater eel</name>
    <name type="synonym">Muraena anguilla</name>
    <dbReference type="NCBI Taxonomy" id="7936"/>
    <lineage>
        <taxon>Eukaryota</taxon>
        <taxon>Metazoa</taxon>
        <taxon>Chordata</taxon>
        <taxon>Craniata</taxon>
        <taxon>Vertebrata</taxon>
        <taxon>Euteleostomi</taxon>
        <taxon>Actinopterygii</taxon>
        <taxon>Neopterygii</taxon>
        <taxon>Teleostei</taxon>
        <taxon>Anguilliformes</taxon>
        <taxon>Anguillidae</taxon>
        <taxon>Anguilla</taxon>
    </lineage>
</organism>